<sequence length="80" mass="8156">MTAKYFEAFSENGDIYGTVRATDTYNVTSRHGVVSLVNLANATATSVSPRSPGPQGPSGGPFGGPFGGPPGPAPPGRFRC</sequence>
<evidence type="ECO:0000256" key="1">
    <source>
        <dbReference type="SAM" id="MobiDB-lite"/>
    </source>
</evidence>
<dbReference type="HOGENOM" id="CLU_2591544_0_0_1"/>
<feature type="region of interest" description="Disordered" evidence="1">
    <location>
        <begin position="44"/>
        <end position="80"/>
    </location>
</feature>
<reference evidence="2 3" key="1">
    <citation type="submission" date="2014-04" db="EMBL/GenBank/DDBJ databases">
        <authorList>
            <consortium name="DOE Joint Genome Institute"/>
            <person name="Kuo A."/>
            <person name="Girlanda M."/>
            <person name="Perotto S."/>
            <person name="Kohler A."/>
            <person name="Nagy L.G."/>
            <person name="Floudas D."/>
            <person name="Copeland A."/>
            <person name="Barry K.W."/>
            <person name="Cichocki N."/>
            <person name="Veneault-Fourrey C."/>
            <person name="LaButti K."/>
            <person name="Lindquist E.A."/>
            <person name="Lipzen A."/>
            <person name="Lundell T."/>
            <person name="Morin E."/>
            <person name="Murat C."/>
            <person name="Sun H."/>
            <person name="Tunlid A."/>
            <person name="Henrissat B."/>
            <person name="Grigoriev I.V."/>
            <person name="Hibbett D.S."/>
            <person name="Martin F."/>
            <person name="Nordberg H.P."/>
            <person name="Cantor M.N."/>
            <person name="Hua S.X."/>
        </authorList>
    </citation>
    <scope>NUCLEOTIDE SEQUENCE [LARGE SCALE GENOMIC DNA]</scope>
    <source>
        <strain evidence="2 3">MUT 4182</strain>
    </source>
</reference>
<evidence type="ECO:0000313" key="2">
    <source>
        <dbReference type="EMBL" id="KIO29292.1"/>
    </source>
</evidence>
<name>A0A0C3M6L3_9AGAM</name>
<reference evidence="3" key="2">
    <citation type="submission" date="2015-01" db="EMBL/GenBank/DDBJ databases">
        <title>Evolutionary Origins and Diversification of the Mycorrhizal Mutualists.</title>
        <authorList>
            <consortium name="DOE Joint Genome Institute"/>
            <consortium name="Mycorrhizal Genomics Consortium"/>
            <person name="Kohler A."/>
            <person name="Kuo A."/>
            <person name="Nagy L.G."/>
            <person name="Floudas D."/>
            <person name="Copeland A."/>
            <person name="Barry K.W."/>
            <person name="Cichocki N."/>
            <person name="Veneault-Fourrey C."/>
            <person name="LaButti K."/>
            <person name="Lindquist E.A."/>
            <person name="Lipzen A."/>
            <person name="Lundell T."/>
            <person name="Morin E."/>
            <person name="Murat C."/>
            <person name="Riley R."/>
            <person name="Ohm R."/>
            <person name="Sun H."/>
            <person name="Tunlid A."/>
            <person name="Henrissat B."/>
            <person name="Grigoriev I.V."/>
            <person name="Hibbett D.S."/>
            <person name="Martin F."/>
        </authorList>
    </citation>
    <scope>NUCLEOTIDE SEQUENCE [LARGE SCALE GENOMIC DNA]</scope>
    <source>
        <strain evidence="3">MUT 4182</strain>
    </source>
</reference>
<gene>
    <name evidence="2" type="ORF">M407DRAFT_242650</name>
</gene>
<dbReference type="EMBL" id="KN822984">
    <property type="protein sequence ID" value="KIO29292.1"/>
    <property type="molecule type" value="Genomic_DNA"/>
</dbReference>
<dbReference type="Proteomes" id="UP000054248">
    <property type="component" value="Unassembled WGS sequence"/>
</dbReference>
<feature type="compositionally biased region" description="Pro residues" evidence="1">
    <location>
        <begin position="67"/>
        <end position="80"/>
    </location>
</feature>
<feature type="compositionally biased region" description="Gly residues" evidence="1">
    <location>
        <begin position="56"/>
        <end position="66"/>
    </location>
</feature>
<protein>
    <submittedName>
        <fullName evidence="2">Uncharacterized protein</fullName>
    </submittedName>
</protein>
<keyword evidence="3" id="KW-1185">Reference proteome</keyword>
<organism evidence="2 3">
    <name type="scientific">Tulasnella calospora MUT 4182</name>
    <dbReference type="NCBI Taxonomy" id="1051891"/>
    <lineage>
        <taxon>Eukaryota</taxon>
        <taxon>Fungi</taxon>
        <taxon>Dikarya</taxon>
        <taxon>Basidiomycota</taxon>
        <taxon>Agaricomycotina</taxon>
        <taxon>Agaricomycetes</taxon>
        <taxon>Cantharellales</taxon>
        <taxon>Tulasnellaceae</taxon>
        <taxon>Tulasnella</taxon>
    </lineage>
</organism>
<evidence type="ECO:0000313" key="3">
    <source>
        <dbReference type="Proteomes" id="UP000054248"/>
    </source>
</evidence>
<proteinExistence type="predicted"/>
<dbReference type="AlphaFoldDB" id="A0A0C3M6L3"/>
<accession>A0A0C3M6L3</accession>